<feature type="domain" description="Peptidase S8/S53" evidence="10">
    <location>
        <begin position="369"/>
        <end position="683"/>
    </location>
</feature>
<dbReference type="PROSITE" id="PS51892">
    <property type="entry name" value="SUBTILASE"/>
    <property type="match status" value="1"/>
</dbReference>
<accession>A0AAV9N3U2</accession>
<comment type="similarity">
    <text evidence="1 8">Belongs to the peptidase S8 family.</text>
</comment>
<dbReference type="InterPro" id="IPR036770">
    <property type="entry name" value="Ankyrin_rpt-contain_sf"/>
</dbReference>
<evidence type="ECO:0000256" key="3">
    <source>
        <dbReference type="ARBA" id="ARBA00022729"/>
    </source>
</evidence>
<proteinExistence type="inferred from homology"/>
<evidence type="ECO:0000256" key="1">
    <source>
        <dbReference type="ARBA" id="ARBA00011073"/>
    </source>
</evidence>
<dbReference type="Gene3D" id="1.25.40.20">
    <property type="entry name" value="Ankyrin repeat-containing domain"/>
    <property type="match status" value="2"/>
</dbReference>
<dbReference type="PROSITE" id="PS00138">
    <property type="entry name" value="SUBTILASE_SER"/>
    <property type="match status" value="1"/>
</dbReference>
<dbReference type="InterPro" id="IPR002110">
    <property type="entry name" value="Ankyrin_rpt"/>
</dbReference>
<keyword evidence="3" id="KW-0732">Signal</keyword>
<dbReference type="Gene3D" id="3.40.50.200">
    <property type="entry name" value="Peptidase S8/S53 domain"/>
    <property type="match status" value="1"/>
</dbReference>
<dbReference type="InterPro" id="IPR008979">
    <property type="entry name" value="Galactose-bd-like_sf"/>
</dbReference>
<feature type="repeat" description="ANK" evidence="7">
    <location>
        <begin position="106"/>
        <end position="138"/>
    </location>
</feature>
<evidence type="ECO:0000256" key="8">
    <source>
        <dbReference type="PROSITE-ProRule" id="PRU01240"/>
    </source>
</evidence>
<dbReference type="InterPro" id="IPR000209">
    <property type="entry name" value="Peptidase_S8/S53_dom"/>
</dbReference>
<dbReference type="Pfam" id="PF00023">
    <property type="entry name" value="Ank"/>
    <property type="match status" value="1"/>
</dbReference>
<keyword evidence="5 8" id="KW-0720">Serine protease</keyword>
<dbReference type="SUPFAM" id="SSF49785">
    <property type="entry name" value="Galactose-binding domain-like"/>
    <property type="match status" value="1"/>
</dbReference>
<feature type="active site" description="Charge relay system" evidence="8">
    <location>
        <position position="634"/>
    </location>
</feature>
<evidence type="ECO:0000256" key="4">
    <source>
        <dbReference type="ARBA" id="ARBA00022801"/>
    </source>
</evidence>
<dbReference type="GO" id="GO:0006508">
    <property type="term" value="P:proteolysis"/>
    <property type="evidence" value="ECO:0007669"/>
    <property type="project" value="UniProtKB-KW"/>
</dbReference>
<sequence length="812" mass="88594">MSTQDTEGLLLRAVVQRDVEGVQRLLDEGSDPNAHEDSASTALISAAEAKNFEIVELLLEYGADPNGQQESGSMSTALHQAAQDGQEKLVRLLLEHWADPNIKDSTGSTPLHIAAKGKSALVVRLLIESGADLEARDSKERTPRFYPSQVDIARWLNGKEVSVSREAQETPIFPININGISLDPTTPAIELSTTDYVLIQSWARLSKSEWKELDKIGAQHPDYVSKNTYLCQYQDRNLDRLRKLEPVEFVDVYPMHVKIAQSFRTGPRKESYKVDLVFHEGVDSQTQALQQEIQERSQCRDMDIEFLAHKARLTVQASFLEALASIDQVRCIEEVGEVVAFNDIARQILNIDNRKHPSSTHGHATPYDGRGHVVAVADTGLDQGQNAPLHQAFDQSRILWLPLHGNTEDSTGHGTHVCASIVGDGMLSNGRRIMGTAPRAGLIVQSIWNTKKLPEAGLDLPSNLAQIFVAPYQAGVRIHSNSWGTPYCKQDAQGNTVRKQEPYNLRSAEIDKFVDDNPETVICFAAGNDGCEPISNPDIGHIGAEAAAKNCITVGASESSREARSSEDMASFSSHGPAQSGHARGSRAKPDVVAPGTSILSAASKAPSAIAHLAKQGTQLHQTDQSWCYRNGTSMATPFVAGCAVALRQALLDNPPNGTPIPTPTAALVKALLVNGAKILKYGAPNFVPSDHSGFGRVDMAATLSVVHKEPETGFREAQVSDSNPLWEEEIDIARQNTTLKATLVWTDPPGEMIKNSLQLVTGPSKRGSTRNNVQQIVWKDVPQGKLMLKVHVIGKTLFRSPQRFAIVWRVS</sequence>
<feature type="region of interest" description="Disordered" evidence="9">
    <location>
        <begin position="559"/>
        <end position="592"/>
    </location>
</feature>
<evidence type="ECO:0000259" key="10">
    <source>
        <dbReference type="Pfam" id="PF00082"/>
    </source>
</evidence>
<dbReference type="InterPro" id="IPR023828">
    <property type="entry name" value="Peptidase_S8_Ser-AS"/>
</dbReference>
<dbReference type="AlphaFoldDB" id="A0AAV9N3U2"/>
<dbReference type="Gene3D" id="2.60.120.380">
    <property type="match status" value="1"/>
</dbReference>
<reference evidence="11 12" key="1">
    <citation type="submission" date="2023-08" db="EMBL/GenBank/DDBJ databases">
        <title>Black Yeasts Isolated from many extreme environments.</title>
        <authorList>
            <person name="Coleine C."/>
            <person name="Stajich J.E."/>
            <person name="Selbmann L."/>
        </authorList>
    </citation>
    <scope>NUCLEOTIDE SEQUENCE [LARGE SCALE GENOMIC DNA]</scope>
    <source>
        <strain evidence="11 12">CCFEE 5792</strain>
    </source>
</reference>
<keyword evidence="12" id="KW-1185">Reference proteome</keyword>
<evidence type="ECO:0000256" key="2">
    <source>
        <dbReference type="ARBA" id="ARBA00022670"/>
    </source>
</evidence>
<evidence type="ECO:0000256" key="9">
    <source>
        <dbReference type="SAM" id="MobiDB-lite"/>
    </source>
</evidence>
<dbReference type="InterPro" id="IPR051048">
    <property type="entry name" value="Peptidase_S8/S53_subtilisin"/>
</dbReference>
<comment type="caution">
    <text evidence="11">The sequence shown here is derived from an EMBL/GenBank/DDBJ whole genome shotgun (WGS) entry which is preliminary data.</text>
</comment>
<evidence type="ECO:0000313" key="12">
    <source>
        <dbReference type="Proteomes" id="UP001358417"/>
    </source>
</evidence>
<dbReference type="RefSeq" id="XP_064704108.1">
    <property type="nucleotide sequence ID" value="XM_064848894.1"/>
</dbReference>
<dbReference type="SMART" id="SM00248">
    <property type="entry name" value="ANK"/>
    <property type="match status" value="4"/>
</dbReference>
<dbReference type="InterPro" id="IPR034058">
    <property type="entry name" value="TagA/B/C/D_pept_dom"/>
</dbReference>
<dbReference type="SUPFAM" id="SSF52743">
    <property type="entry name" value="Subtilisin-like"/>
    <property type="match status" value="1"/>
</dbReference>
<dbReference type="SUPFAM" id="SSF48403">
    <property type="entry name" value="Ankyrin repeat"/>
    <property type="match status" value="1"/>
</dbReference>
<dbReference type="Pfam" id="PF12796">
    <property type="entry name" value="Ank_2"/>
    <property type="match status" value="1"/>
</dbReference>
<feature type="active site" description="Charge relay system" evidence="8">
    <location>
        <position position="413"/>
    </location>
</feature>
<evidence type="ECO:0000256" key="6">
    <source>
        <dbReference type="ARBA" id="ARBA00023145"/>
    </source>
</evidence>
<evidence type="ECO:0000313" key="11">
    <source>
        <dbReference type="EMBL" id="KAK5048903.1"/>
    </source>
</evidence>
<organism evidence="11 12">
    <name type="scientific">Exophiala bonariae</name>
    <dbReference type="NCBI Taxonomy" id="1690606"/>
    <lineage>
        <taxon>Eukaryota</taxon>
        <taxon>Fungi</taxon>
        <taxon>Dikarya</taxon>
        <taxon>Ascomycota</taxon>
        <taxon>Pezizomycotina</taxon>
        <taxon>Eurotiomycetes</taxon>
        <taxon>Chaetothyriomycetidae</taxon>
        <taxon>Chaetothyriales</taxon>
        <taxon>Herpotrichiellaceae</taxon>
        <taxon>Exophiala</taxon>
    </lineage>
</organism>
<keyword evidence="4 8" id="KW-0378">Hydrolase</keyword>
<evidence type="ECO:0000256" key="5">
    <source>
        <dbReference type="ARBA" id="ARBA00022825"/>
    </source>
</evidence>
<dbReference type="PROSITE" id="PS50297">
    <property type="entry name" value="ANK_REP_REGION"/>
    <property type="match status" value="3"/>
</dbReference>
<dbReference type="GeneID" id="89973501"/>
<dbReference type="CDD" id="cd04842">
    <property type="entry name" value="Peptidases_S8_Kp43_protease"/>
    <property type="match status" value="1"/>
</dbReference>
<name>A0AAV9N3U2_9EURO</name>
<dbReference type="GO" id="GO:0004252">
    <property type="term" value="F:serine-type endopeptidase activity"/>
    <property type="evidence" value="ECO:0007669"/>
    <property type="project" value="UniProtKB-UniRule"/>
</dbReference>
<feature type="repeat" description="ANK" evidence="7">
    <location>
        <begin position="73"/>
        <end position="105"/>
    </location>
</feature>
<dbReference type="InterPro" id="IPR015500">
    <property type="entry name" value="Peptidase_S8_subtilisin-rel"/>
</dbReference>
<keyword evidence="6" id="KW-0865">Zymogen</keyword>
<dbReference type="PANTHER" id="PTHR43399:SF4">
    <property type="entry name" value="CELL WALL-ASSOCIATED PROTEASE"/>
    <property type="match status" value="1"/>
</dbReference>
<dbReference type="PROSITE" id="PS50088">
    <property type="entry name" value="ANK_REPEAT"/>
    <property type="match status" value="3"/>
</dbReference>
<dbReference type="Pfam" id="PF00082">
    <property type="entry name" value="Peptidase_S8"/>
    <property type="match status" value="1"/>
</dbReference>
<dbReference type="Proteomes" id="UP001358417">
    <property type="component" value="Unassembled WGS sequence"/>
</dbReference>
<feature type="repeat" description="ANK" evidence="7">
    <location>
        <begin position="38"/>
        <end position="70"/>
    </location>
</feature>
<keyword evidence="2 8" id="KW-0645">Protease</keyword>
<dbReference type="PANTHER" id="PTHR43399">
    <property type="entry name" value="SUBTILISIN-RELATED"/>
    <property type="match status" value="1"/>
</dbReference>
<dbReference type="InterPro" id="IPR036852">
    <property type="entry name" value="Peptidase_S8/S53_dom_sf"/>
</dbReference>
<evidence type="ECO:0000256" key="7">
    <source>
        <dbReference type="PROSITE-ProRule" id="PRU00023"/>
    </source>
</evidence>
<protein>
    <recommendedName>
        <fullName evidence="10">Peptidase S8/S53 domain-containing protein</fullName>
    </recommendedName>
</protein>
<keyword evidence="7" id="KW-0040">ANK repeat</keyword>
<dbReference type="PRINTS" id="PR00723">
    <property type="entry name" value="SUBTILISIN"/>
</dbReference>
<dbReference type="EMBL" id="JAVRRD010000020">
    <property type="protein sequence ID" value="KAK5048903.1"/>
    <property type="molecule type" value="Genomic_DNA"/>
</dbReference>
<feature type="active site" description="Charge relay system" evidence="8">
    <location>
        <position position="378"/>
    </location>
</feature>
<gene>
    <name evidence="11" type="ORF">LTR84_005323</name>
</gene>